<dbReference type="Proteomes" id="UP000243679">
    <property type="component" value="Chromosome"/>
</dbReference>
<protein>
    <submittedName>
        <fullName evidence="1">Hypothetical conserved protein</fullName>
    </submittedName>
</protein>
<dbReference type="KEGG" id="ntt:TAO_0578"/>
<dbReference type="InterPro" id="IPR049708">
    <property type="entry name" value="PP0621-like"/>
</dbReference>
<dbReference type="RefSeq" id="WP_096526544.1">
    <property type="nucleotide sequence ID" value="NZ_AP014836.1"/>
</dbReference>
<gene>
    <name evidence="1" type="ORF">TAO_0578</name>
</gene>
<dbReference type="NCBIfam" id="NF041023">
    <property type="entry name" value="PP0621_fam"/>
    <property type="match status" value="1"/>
</dbReference>
<reference evidence="1 2" key="1">
    <citation type="journal article" date="2017" name="ISME J.">
        <title>An acid-tolerant ammonia-oxidizing ?-proteobacterium from soil.</title>
        <authorList>
            <person name="Hayatsu M."/>
            <person name="Tago K."/>
            <person name="Uchiyama I."/>
            <person name="Toyoda A."/>
            <person name="Wang Y."/>
            <person name="Shimomura Y."/>
            <person name="Okubo T."/>
            <person name="Kurisu F."/>
            <person name="Hirono Y."/>
            <person name="Nonaka K."/>
            <person name="Akiyama H."/>
            <person name="Itoh T."/>
            <person name="Takami H."/>
        </authorList>
    </citation>
    <scope>NUCLEOTIDE SEQUENCE [LARGE SCALE GENOMIC DNA]</scope>
    <source>
        <strain evidence="1 2">TAO100</strain>
    </source>
</reference>
<name>A0A1Q2SLD7_9GAMM</name>
<dbReference type="AlphaFoldDB" id="A0A1Q2SLD7"/>
<evidence type="ECO:0000313" key="2">
    <source>
        <dbReference type="Proteomes" id="UP000243679"/>
    </source>
</evidence>
<dbReference type="OrthoDB" id="9814432at2"/>
<proteinExistence type="predicted"/>
<sequence>MQFLLLGLMLFLVYTLLKKQLKNYQIGRKNKEEKIAQSMVRCAYCDVFLPENEALTAGKHYFCCREHWELGSKHKKT</sequence>
<dbReference type="EMBL" id="AP014836">
    <property type="protein sequence ID" value="BAW79948.1"/>
    <property type="molecule type" value="Genomic_DNA"/>
</dbReference>
<organism evidence="1 2">
    <name type="scientific">Candidatus Nitrosoglobus terrae</name>
    <dbReference type="NCBI Taxonomy" id="1630141"/>
    <lineage>
        <taxon>Bacteria</taxon>
        <taxon>Pseudomonadati</taxon>
        <taxon>Pseudomonadota</taxon>
        <taxon>Gammaproteobacteria</taxon>
        <taxon>Chromatiales</taxon>
        <taxon>Chromatiaceae</taxon>
        <taxon>Candidatus Nitrosoglobus</taxon>
    </lineage>
</organism>
<evidence type="ECO:0000313" key="1">
    <source>
        <dbReference type="EMBL" id="BAW79948.1"/>
    </source>
</evidence>
<keyword evidence="2" id="KW-1185">Reference proteome</keyword>
<accession>A0A1Q2SLD7</accession>